<dbReference type="Pfam" id="PF20458">
    <property type="entry name" value="DUF6711"/>
    <property type="match status" value="1"/>
</dbReference>
<evidence type="ECO:0008006" key="3">
    <source>
        <dbReference type="Google" id="ProtNLM"/>
    </source>
</evidence>
<dbReference type="Proteomes" id="UP000503130">
    <property type="component" value="Chromosome"/>
</dbReference>
<protein>
    <recommendedName>
        <fullName evidence="3">Prophage protein</fullName>
    </recommendedName>
</protein>
<evidence type="ECO:0000313" key="2">
    <source>
        <dbReference type="Proteomes" id="UP000503130"/>
    </source>
</evidence>
<accession>A0AAE7CV45</accession>
<dbReference type="AlphaFoldDB" id="A0AAE7CV45"/>
<sequence>MSNLIINGVSVVSPKSFQVGVQDVDGETGRNANGDMVRDRITTKRKLEIEWGMLTQSECSVILNAVSAVFFTVSYPDPISGQSTRTFYVGDRTAPAYSFTNKFKPWSGLKFNLIER</sequence>
<reference evidence="1 2" key="1">
    <citation type="submission" date="2019-09" db="EMBL/GenBank/DDBJ databases">
        <title>FDA dAtabase for Regulatory Grade micrObial Sequences (FDA-ARGOS): Supporting development and validation of Infectious Disease Dx tests.</title>
        <authorList>
            <person name="Sciortino C."/>
            <person name="Tallon L."/>
            <person name="Sadzewicz L."/>
            <person name="Vavikolanu K."/>
            <person name="Mehta A."/>
            <person name="Aluvathingal J."/>
            <person name="Nadendla S."/>
            <person name="Nandy P."/>
            <person name="Geyer C."/>
            <person name="Yan Y."/>
            <person name="Sichtig H."/>
        </authorList>
    </citation>
    <scope>NUCLEOTIDE SEQUENCE [LARGE SCALE GENOMIC DNA]</scope>
    <source>
        <strain evidence="1 2">FDAARGOS_666</strain>
    </source>
</reference>
<dbReference type="InterPro" id="IPR046557">
    <property type="entry name" value="DUF6711"/>
</dbReference>
<evidence type="ECO:0000313" key="1">
    <source>
        <dbReference type="EMBL" id="QIX74485.1"/>
    </source>
</evidence>
<proteinExistence type="predicted"/>
<organism evidence="1 2">
    <name type="scientific">Streptococcus gallolyticus</name>
    <dbReference type="NCBI Taxonomy" id="315405"/>
    <lineage>
        <taxon>Bacteria</taxon>
        <taxon>Bacillati</taxon>
        <taxon>Bacillota</taxon>
        <taxon>Bacilli</taxon>
        <taxon>Lactobacillales</taxon>
        <taxon>Streptococcaceae</taxon>
        <taxon>Streptococcus</taxon>
    </lineage>
</organism>
<name>A0AAE7CV45_9STRE</name>
<dbReference type="EMBL" id="CP050959">
    <property type="protein sequence ID" value="QIX74485.1"/>
    <property type="molecule type" value="Genomic_DNA"/>
</dbReference>
<dbReference type="RefSeq" id="WP_058692258.1">
    <property type="nucleotide sequence ID" value="NZ_CP050959.1"/>
</dbReference>
<gene>
    <name evidence="1" type="ORF">FOB74_08595</name>
</gene>